<feature type="site" description="Transition state stabilizer" evidence="7">
    <location>
        <position position="23"/>
    </location>
</feature>
<dbReference type="InterPro" id="IPR034683">
    <property type="entry name" value="IspD/TarI"/>
</dbReference>
<evidence type="ECO:0000313" key="9">
    <source>
        <dbReference type="Proteomes" id="UP000275137"/>
    </source>
</evidence>
<feature type="site" description="Positions MEP for the nucleophilic attack" evidence="7">
    <location>
        <position position="157"/>
    </location>
</feature>
<dbReference type="GO" id="GO:0019288">
    <property type="term" value="P:isopentenyl diphosphate biosynthetic process, methylerythritol 4-phosphate pathway"/>
    <property type="evidence" value="ECO:0007669"/>
    <property type="project" value="UniProtKB-UniRule"/>
</dbReference>
<comment type="function">
    <text evidence="7">Catalyzes the formation of 4-diphosphocytidyl-2-C-methyl-D-erythritol from CTP and 2-C-methyl-D-erythritol 4-phosphate (MEP).</text>
</comment>
<keyword evidence="9" id="KW-1185">Reference proteome</keyword>
<keyword evidence="5 7" id="KW-0548">Nucleotidyltransferase</keyword>
<dbReference type="InterPro" id="IPR001228">
    <property type="entry name" value="IspD"/>
</dbReference>
<evidence type="ECO:0000313" key="8">
    <source>
        <dbReference type="EMBL" id="ROH87949.1"/>
    </source>
</evidence>
<dbReference type="InterPro" id="IPR018294">
    <property type="entry name" value="ISPD_synthase_CS"/>
</dbReference>
<evidence type="ECO:0000256" key="5">
    <source>
        <dbReference type="ARBA" id="ARBA00022695"/>
    </source>
</evidence>
<evidence type="ECO:0000256" key="2">
    <source>
        <dbReference type="ARBA" id="ARBA00004787"/>
    </source>
</evidence>
<dbReference type="InterPro" id="IPR029044">
    <property type="entry name" value="Nucleotide-diphossugar_trans"/>
</dbReference>
<name>A0A3N0V5A6_9PROT</name>
<feature type="site" description="Positions MEP for the nucleophilic attack" evidence="7">
    <location>
        <position position="212"/>
    </location>
</feature>
<dbReference type="PANTHER" id="PTHR32125">
    <property type="entry name" value="2-C-METHYL-D-ERYTHRITOL 4-PHOSPHATE CYTIDYLYLTRANSFERASE, CHLOROPLASTIC"/>
    <property type="match status" value="1"/>
</dbReference>
<sequence length="232" mass="24791">MAKFHVIVPAAGVGARMASAVPKQYLPLLGKPVLAHAIAACLQHPRISSVTVVLDANDAYWPSAGIPPADKLRVLYSGGATRADTVCNGLLALDAELHAQDWVLVHDAARPGLTITLLDRLLDSLQDDVVGGLLAIPVADTLKRADVAQRVLNTEPREHLWQAQTPQMFRYAILRQALAAARLNGTPTDEAQAVEALGYSPKLVAGELRNLKITYPQDLPLAAAILQADQQA</sequence>
<dbReference type="NCBIfam" id="TIGR00453">
    <property type="entry name" value="ispD"/>
    <property type="match status" value="1"/>
</dbReference>
<comment type="caution">
    <text evidence="8">The sequence shown here is derived from an EMBL/GenBank/DDBJ whole genome shotgun (WGS) entry which is preliminary data.</text>
</comment>
<evidence type="ECO:0000256" key="4">
    <source>
        <dbReference type="ARBA" id="ARBA00022679"/>
    </source>
</evidence>
<dbReference type="Pfam" id="PF01128">
    <property type="entry name" value="IspD"/>
    <property type="match status" value="1"/>
</dbReference>
<dbReference type="EMBL" id="RJVP01000001">
    <property type="protein sequence ID" value="ROH87949.1"/>
    <property type="molecule type" value="Genomic_DNA"/>
</dbReference>
<accession>A0A3N0V5A6</accession>
<dbReference type="FunFam" id="3.90.550.10:FF:000003">
    <property type="entry name" value="2-C-methyl-D-erythritol 4-phosphate cytidylyltransferase"/>
    <property type="match status" value="1"/>
</dbReference>
<evidence type="ECO:0000256" key="1">
    <source>
        <dbReference type="ARBA" id="ARBA00001282"/>
    </source>
</evidence>
<dbReference type="PANTHER" id="PTHR32125:SF4">
    <property type="entry name" value="2-C-METHYL-D-ERYTHRITOL 4-PHOSPHATE CYTIDYLYLTRANSFERASE, CHLOROPLASTIC"/>
    <property type="match status" value="1"/>
</dbReference>
<protein>
    <recommendedName>
        <fullName evidence="7">2-C-methyl-D-erythritol 4-phosphate cytidylyltransferase</fullName>
        <ecNumber evidence="7">2.7.7.60</ecNumber>
    </recommendedName>
    <alternativeName>
        <fullName evidence="7">4-diphosphocytidyl-2C-methyl-D-erythritol synthase</fullName>
    </alternativeName>
    <alternativeName>
        <fullName evidence="7">MEP cytidylyltransferase</fullName>
        <shortName evidence="7">MCT</shortName>
    </alternativeName>
</protein>
<evidence type="ECO:0000256" key="6">
    <source>
        <dbReference type="ARBA" id="ARBA00023229"/>
    </source>
</evidence>
<dbReference type="Gene3D" id="3.90.550.10">
    <property type="entry name" value="Spore Coat Polysaccharide Biosynthesis Protein SpsA, Chain A"/>
    <property type="match status" value="1"/>
</dbReference>
<dbReference type="AlphaFoldDB" id="A0A3N0V5A6"/>
<evidence type="ECO:0000256" key="7">
    <source>
        <dbReference type="HAMAP-Rule" id="MF_00108"/>
    </source>
</evidence>
<dbReference type="HAMAP" id="MF_00108">
    <property type="entry name" value="IspD"/>
    <property type="match status" value="1"/>
</dbReference>
<evidence type="ECO:0000256" key="3">
    <source>
        <dbReference type="ARBA" id="ARBA00009789"/>
    </source>
</evidence>
<keyword evidence="4 7" id="KW-0808">Transferase</keyword>
<proteinExistence type="inferred from homology"/>
<dbReference type="GO" id="GO:0050518">
    <property type="term" value="F:2-C-methyl-D-erythritol 4-phosphate cytidylyltransferase activity"/>
    <property type="evidence" value="ECO:0007669"/>
    <property type="project" value="UniProtKB-UniRule"/>
</dbReference>
<dbReference type="UniPathway" id="UPA00056">
    <property type="reaction ID" value="UER00093"/>
</dbReference>
<keyword evidence="6 7" id="KW-0414">Isoprene biosynthesis</keyword>
<comment type="pathway">
    <text evidence="2 7">Isoprenoid biosynthesis; isopentenyl diphosphate biosynthesis via DXP pathway; isopentenyl diphosphate from 1-deoxy-D-xylulose 5-phosphate: step 2/6.</text>
</comment>
<dbReference type="PROSITE" id="PS01295">
    <property type="entry name" value="ISPD"/>
    <property type="match status" value="1"/>
</dbReference>
<dbReference type="InterPro" id="IPR050088">
    <property type="entry name" value="IspD/TarI_cytidylyltransf_bact"/>
</dbReference>
<dbReference type="CDD" id="cd02516">
    <property type="entry name" value="CDP-ME_synthetase"/>
    <property type="match status" value="1"/>
</dbReference>
<gene>
    <name evidence="7" type="primary">ispD</name>
    <name evidence="8" type="ORF">ED236_00195</name>
</gene>
<comment type="catalytic activity">
    <reaction evidence="1 7">
        <text>2-C-methyl-D-erythritol 4-phosphate + CTP + H(+) = 4-CDP-2-C-methyl-D-erythritol + diphosphate</text>
        <dbReference type="Rhea" id="RHEA:13429"/>
        <dbReference type="ChEBI" id="CHEBI:15378"/>
        <dbReference type="ChEBI" id="CHEBI:33019"/>
        <dbReference type="ChEBI" id="CHEBI:37563"/>
        <dbReference type="ChEBI" id="CHEBI:57823"/>
        <dbReference type="ChEBI" id="CHEBI:58262"/>
        <dbReference type="EC" id="2.7.7.60"/>
    </reaction>
</comment>
<dbReference type="EC" id="2.7.7.60" evidence="7"/>
<comment type="similarity">
    <text evidence="3 7">Belongs to the IspD/TarI cytidylyltransferase family. IspD subfamily.</text>
</comment>
<dbReference type="SUPFAM" id="SSF53448">
    <property type="entry name" value="Nucleotide-diphospho-sugar transferases"/>
    <property type="match status" value="1"/>
</dbReference>
<dbReference type="RefSeq" id="WP_123235943.1">
    <property type="nucleotide sequence ID" value="NZ_RJVP01000001.1"/>
</dbReference>
<feature type="site" description="Transition state stabilizer" evidence="7">
    <location>
        <position position="16"/>
    </location>
</feature>
<organism evidence="8 9">
    <name type="scientific">Pseudomethylobacillus aquaticus</name>
    <dbReference type="NCBI Taxonomy" id="2676064"/>
    <lineage>
        <taxon>Bacteria</taxon>
        <taxon>Pseudomonadati</taxon>
        <taxon>Pseudomonadota</taxon>
        <taxon>Betaproteobacteria</taxon>
        <taxon>Nitrosomonadales</taxon>
        <taxon>Methylophilaceae</taxon>
        <taxon>Pseudomethylobacillus</taxon>
    </lineage>
</organism>
<dbReference type="Proteomes" id="UP000275137">
    <property type="component" value="Unassembled WGS sequence"/>
</dbReference>
<reference evidence="8 9" key="1">
    <citation type="submission" date="2018-10" db="EMBL/GenBank/DDBJ databases">
        <authorList>
            <person name="Chen W.-M."/>
        </authorList>
    </citation>
    <scope>NUCLEOTIDE SEQUENCE [LARGE SCALE GENOMIC DNA]</scope>
    <source>
        <strain evidence="8 9">H-5</strain>
    </source>
</reference>